<dbReference type="NCBIfam" id="NF038121">
    <property type="entry name" value="PEP_CTERM_LEVG"/>
    <property type="match status" value="1"/>
</dbReference>
<feature type="signal peptide" evidence="1">
    <location>
        <begin position="1"/>
        <end position="29"/>
    </location>
</feature>
<evidence type="ECO:0000313" key="3">
    <source>
        <dbReference type="Proteomes" id="UP000252107"/>
    </source>
</evidence>
<comment type="caution">
    <text evidence="2">The sequence shown here is derived from an EMBL/GenBank/DDBJ whole genome shotgun (WGS) entry which is preliminary data.</text>
</comment>
<proteinExistence type="predicted"/>
<evidence type="ECO:0008006" key="4">
    <source>
        <dbReference type="Google" id="ProtNLM"/>
    </source>
</evidence>
<keyword evidence="3" id="KW-1185">Reference proteome</keyword>
<gene>
    <name evidence="2" type="ORF">A6770_08525</name>
</gene>
<accession>A0A367S2R2</accession>
<reference evidence="2" key="1">
    <citation type="submission" date="2016-04" db="EMBL/GenBank/DDBJ databases">
        <authorList>
            <person name="Tabuchi Yagui T.R."/>
        </authorList>
    </citation>
    <scope>NUCLEOTIDE SEQUENCE [LARGE SCALE GENOMIC DNA]</scope>
    <source>
        <strain evidence="2">NIES-26</strain>
    </source>
</reference>
<sequence length="246" mass="26135">MKKFTILATTLVASTLSLSLVNNISKAEAASLVPQQEGEIALTNVACFTGNCISTVPFGYTISSEVYSPNYKRSLLFSDKSSTVNNYPNQLNPGLVIKFTNPDAGTNPTAIENWFRPVAIKANGSLVENGELEVGQFKFNFTQTISELELSFFDVEQNGTTILNVNGVAFNEAIASGPDSNIKKVKLTNVDSFVIKLGSIGGNFKTGDGVLLKVSTPEPASILSLGALALTGLFGLRKSKKSSPVA</sequence>
<organism evidence="2 3">
    <name type="scientific">Nostoc minutum NIES-26</name>
    <dbReference type="NCBI Taxonomy" id="1844469"/>
    <lineage>
        <taxon>Bacteria</taxon>
        <taxon>Bacillati</taxon>
        <taxon>Cyanobacteriota</taxon>
        <taxon>Cyanophyceae</taxon>
        <taxon>Nostocales</taxon>
        <taxon>Nostocaceae</taxon>
        <taxon>Nostoc</taxon>
    </lineage>
</organism>
<protein>
    <recommendedName>
        <fullName evidence="4">PEP-CTERM protein-sorting domain-containing protein</fullName>
    </recommendedName>
</protein>
<dbReference type="Proteomes" id="UP000252107">
    <property type="component" value="Unassembled WGS sequence"/>
</dbReference>
<keyword evidence="1" id="KW-0732">Signal</keyword>
<evidence type="ECO:0000256" key="1">
    <source>
        <dbReference type="SAM" id="SignalP"/>
    </source>
</evidence>
<dbReference type="AlphaFoldDB" id="A0A367S2R2"/>
<evidence type="ECO:0000313" key="2">
    <source>
        <dbReference type="EMBL" id="RCJ42244.1"/>
    </source>
</evidence>
<name>A0A367S2R2_9NOSO</name>
<dbReference type="NCBIfam" id="TIGR02595">
    <property type="entry name" value="PEP_CTERM"/>
    <property type="match status" value="1"/>
</dbReference>
<dbReference type="InterPro" id="IPR013424">
    <property type="entry name" value="Ice-binding_C"/>
</dbReference>
<feature type="chain" id="PRO_5016917574" description="PEP-CTERM protein-sorting domain-containing protein" evidence="1">
    <location>
        <begin position="30"/>
        <end position="246"/>
    </location>
</feature>
<dbReference type="EMBL" id="LXQD01000012">
    <property type="protein sequence ID" value="RCJ42244.1"/>
    <property type="molecule type" value="Genomic_DNA"/>
</dbReference>